<dbReference type="HOGENOM" id="CLU_171981_0_0_1"/>
<dbReference type="EMBL" id="JMKJ01000505">
    <property type="protein sequence ID" value="KGG50805.1"/>
    <property type="molecule type" value="Genomic_DNA"/>
</dbReference>
<feature type="compositionally biased region" description="Basic and acidic residues" evidence="1">
    <location>
        <begin position="51"/>
        <end position="84"/>
    </location>
</feature>
<feature type="region of interest" description="Disordered" evidence="1">
    <location>
        <begin position="51"/>
        <end position="95"/>
    </location>
</feature>
<dbReference type="VEuPathDB" id="MicrosporidiaDB:DI09_559p10"/>
<dbReference type="Proteomes" id="UP000029725">
    <property type="component" value="Unassembled WGS sequence"/>
</dbReference>
<dbReference type="AlphaFoldDB" id="A0A098VPB9"/>
<evidence type="ECO:0000256" key="2">
    <source>
        <dbReference type="SAM" id="Phobius"/>
    </source>
</evidence>
<name>A0A098VPB9_9MICR</name>
<evidence type="ECO:0000313" key="4">
    <source>
        <dbReference type="Proteomes" id="UP000029725"/>
    </source>
</evidence>
<dbReference type="RefSeq" id="XP_013237241.1">
    <property type="nucleotide sequence ID" value="XM_013381787.1"/>
</dbReference>
<proteinExistence type="predicted"/>
<keyword evidence="4" id="KW-1185">Reference proteome</keyword>
<dbReference type="GeneID" id="25260309"/>
<evidence type="ECO:0000313" key="3">
    <source>
        <dbReference type="EMBL" id="KGG50805.1"/>
    </source>
</evidence>
<evidence type="ECO:0000256" key="1">
    <source>
        <dbReference type="SAM" id="MobiDB-lite"/>
    </source>
</evidence>
<protein>
    <submittedName>
        <fullName evidence="3">Uncharacterized protein</fullName>
    </submittedName>
</protein>
<keyword evidence="2" id="KW-0812">Transmembrane</keyword>
<gene>
    <name evidence="3" type="ORF">DI09_559p10</name>
</gene>
<feature type="transmembrane region" description="Helical" evidence="2">
    <location>
        <begin position="12"/>
        <end position="44"/>
    </location>
</feature>
<comment type="caution">
    <text evidence="3">The sequence shown here is derived from an EMBL/GenBank/DDBJ whole genome shotgun (WGS) entry which is preliminary data.</text>
</comment>
<keyword evidence="2" id="KW-0472">Membrane</keyword>
<reference evidence="3 4" key="1">
    <citation type="submission" date="2014-04" db="EMBL/GenBank/DDBJ databases">
        <title>A new species of microsporidia sheds light on the evolution of extreme parasitism.</title>
        <authorList>
            <person name="Haag K.L."/>
            <person name="James T.Y."/>
            <person name="Larsson R."/>
            <person name="Schaer T.M."/>
            <person name="Refardt D."/>
            <person name="Pombert J.-F."/>
            <person name="Ebert D."/>
        </authorList>
    </citation>
    <scope>NUCLEOTIDE SEQUENCE [LARGE SCALE GENOMIC DNA]</scope>
    <source>
        <strain evidence="3 4">UGP3</strain>
        <tissue evidence="3">Spores</tissue>
    </source>
</reference>
<sequence length="95" mass="10741">MDDTFNILERVNILLIGFLAFLSCEFSFSNVGYFLLFLGIYVYVPKHSDNSDAKQVKNDKNSHLKEEKTDENSGVGKEKKKDENGQNNPNPIAPT</sequence>
<keyword evidence="2" id="KW-1133">Transmembrane helix</keyword>
<organism evidence="3 4">
    <name type="scientific">Mitosporidium daphniae</name>
    <dbReference type="NCBI Taxonomy" id="1485682"/>
    <lineage>
        <taxon>Eukaryota</taxon>
        <taxon>Fungi</taxon>
        <taxon>Fungi incertae sedis</taxon>
        <taxon>Microsporidia</taxon>
        <taxon>Mitosporidium</taxon>
    </lineage>
</organism>
<accession>A0A098VPB9</accession>
<feature type="compositionally biased region" description="Polar residues" evidence="1">
    <location>
        <begin position="85"/>
        <end position="95"/>
    </location>
</feature>